<gene>
    <name evidence="1" type="ORF">LCGC14_1410300</name>
</gene>
<organism evidence="1">
    <name type="scientific">marine sediment metagenome</name>
    <dbReference type="NCBI Taxonomy" id="412755"/>
    <lineage>
        <taxon>unclassified sequences</taxon>
        <taxon>metagenomes</taxon>
        <taxon>ecological metagenomes</taxon>
    </lineage>
</organism>
<protein>
    <recommendedName>
        <fullName evidence="2">OB domain-containing protein</fullName>
    </recommendedName>
</protein>
<sequence length="511" mass="58346">MLYKKLILSGLLSSIPFFSISVLAEEESSFLFKGFDFLSEELSEEPSIEFINNSFDDLYNIFGKYSTLTSSQKEDSWYKHKGKYVRWQGIVTYKDAGKNNRQRIGVRHNVGTNVELIFDDDKKDIVRMISRGSSITYTGKLSLLFNRNLLFKLEDANIEKINGVLVGELKKDLEDKATLSLKPSHIKDVFPESELKESSKAKTDTPFNDLNKIFGKNSSLTYAQKEEQWDNYKGKYITWQGVVTYKGVGENDWKRIGISHKAGTNAELIFDDDKRDIVKMVNNGDSITYTGKLAKLIGRNLLCRIVNVDIKKIGDKIIDKAEKTSLEISDLEFPIGTDIENKILSEVEITMNESMAPKVIKKDDIKITETLEGFIDISFEELDKIFGKENRMTESQKDKLWKEYKGKYVSWAGQVTSRGLGRVSGLRMGIKHKEGTDIELCFDIENKDKVLQTKIGDTVTYTGKLVNRRGYILPYKLEDGKIENIAEVQLTAENTEATEQDSYNQKQRLSR</sequence>
<name>A0A0F9JUT3_9ZZZZ</name>
<dbReference type="InterPro" id="IPR024422">
    <property type="entry name" value="Protein_unknown_function_OB"/>
</dbReference>
<dbReference type="EMBL" id="LAZR01009300">
    <property type="protein sequence ID" value="KKM73458.1"/>
    <property type="molecule type" value="Genomic_DNA"/>
</dbReference>
<reference evidence="1" key="1">
    <citation type="journal article" date="2015" name="Nature">
        <title>Complex archaea that bridge the gap between prokaryotes and eukaryotes.</title>
        <authorList>
            <person name="Spang A."/>
            <person name="Saw J.H."/>
            <person name="Jorgensen S.L."/>
            <person name="Zaremba-Niedzwiedzka K."/>
            <person name="Martijn J."/>
            <person name="Lind A.E."/>
            <person name="van Eijk R."/>
            <person name="Schleper C."/>
            <person name="Guy L."/>
            <person name="Ettema T.J."/>
        </authorList>
    </citation>
    <scope>NUCLEOTIDE SEQUENCE</scope>
</reference>
<comment type="caution">
    <text evidence="1">The sequence shown here is derived from an EMBL/GenBank/DDBJ whole genome shotgun (WGS) entry which is preliminary data.</text>
</comment>
<evidence type="ECO:0008006" key="2">
    <source>
        <dbReference type="Google" id="ProtNLM"/>
    </source>
</evidence>
<accession>A0A0F9JUT3</accession>
<proteinExistence type="predicted"/>
<dbReference type="Pfam" id="PF12869">
    <property type="entry name" value="tRNA_anti-like"/>
    <property type="match status" value="1"/>
</dbReference>
<dbReference type="AlphaFoldDB" id="A0A0F9JUT3"/>
<evidence type="ECO:0000313" key="1">
    <source>
        <dbReference type="EMBL" id="KKM73458.1"/>
    </source>
</evidence>